<dbReference type="PROSITE" id="PS50977">
    <property type="entry name" value="HTH_TETR_2"/>
    <property type="match status" value="1"/>
</dbReference>
<dbReference type="Gene3D" id="1.10.357.10">
    <property type="entry name" value="Tetracycline Repressor, domain 2"/>
    <property type="match status" value="1"/>
</dbReference>
<dbReference type="PANTHER" id="PTHR30055">
    <property type="entry name" value="HTH-TYPE TRANSCRIPTIONAL REGULATOR RUTR"/>
    <property type="match status" value="1"/>
</dbReference>
<dbReference type="SUPFAM" id="SSF46689">
    <property type="entry name" value="Homeodomain-like"/>
    <property type="match status" value="1"/>
</dbReference>
<evidence type="ECO:0000256" key="2">
    <source>
        <dbReference type="ARBA" id="ARBA00023125"/>
    </source>
</evidence>
<dbReference type="AlphaFoldDB" id="A0A1I4T6W3"/>
<dbReference type="GO" id="GO:0000976">
    <property type="term" value="F:transcription cis-regulatory region binding"/>
    <property type="evidence" value="ECO:0007669"/>
    <property type="project" value="TreeGrafter"/>
</dbReference>
<dbReference type="RefSeq" id="WP_093336948.1">
    <property type="nucleotide sequence ID" value="NZ_FOUY01000002.1"/>
</dbReference>
<keyword evidence="3" id="KW-0804">Transcription</keyword>
<dbReference type="GO" id="GO:0003700">
    <property type="term" value="F:DNA-binding transcription factor activity"/>
    <property type="evidence" value="ECO:0007669"/>
    <property type="project" value="TreeGrafter"/>
</dbReference>
<keyword evidence="2 4" id="KW-0238">DNA-binding</keyword>
<sequence length="210" mass="22741">MVRSRYARLPQDQQRTIERAALDEFAAHGFHDASLNRVLEASGMSKGSLYYHFDGKEDLYVHVARVELERLFDGLGSFPLPETGGPDAFWAAVEDHYLRIVTVLAGTPKLAALLRGWIAASGNPALQQAQEELAQLIEPWTGRALAAGRAAGAVRTDLPPGLLVAVVFGMGQAMDTWLLAHEPEDPERELPGLVRALVGMIRGALAPPGL</sequence>
<keyword evidence="7" id="KW-1185">Reference proteome</keyword>
<dbReference type="InterPro" id="IPR009057">
    <property type="entry name" value="Homeodomain-like_sf"/>
</dbReference>
<dbReference type="EMBL" id="FOUY01000002">
    <property type="protein sequence ID" value="SFM72343.1"/>
    <property type="molecule type" value="Genomic_DNA"/>
</dbReference>
<dbReference type="Proteomes" id="UP000199614">
    <property type="component" value="Unassembled WGS sequence"/>
</dbReference>
<reference evidence="6 7" key="1">
    <citation type="submission" date="2016-10" db="EMBL/GenBank/DDBJ databases">
        <authorList>
            <person name="de Groot N.N."/>
        </authorList>
    </citation>
    <scope>NUCLEOTIDE SEQUENCE [LARGE SCALE GENOMIC DNA]</scope>
    <source>
        <strain evidence="6 7">CGMCC 4.1877</strain>
    </source>
</reference>
<dbReference type="PANTHER" id="PTHR30055:SF234">
    <property type="entry name" value="HTH-TYPE TRANSCRIPTIONAL REGULATOR BETI"/>
    <property type="match status" value="1"/>
</dbReference>
<dbReference type="SUPFAM" id="SSF48498">
    <property type="entry name" value="Tetracyclin repressor-like, C-terminal domain"/>
    <property type="match status" value="1"/>
</dbReference>
<dbReference type="PRINTS" id="PR00455">
    <property type="entry name" value="HTHTETR"/>
</dbReference>
<organism evidence="6 7">
    <name type="scientific">Pseudonocardia ammonioxydans</name>
    <dbReference type="NCBI Taxonomy" id="260086"/>
    <lineage>
        <taxon>Bacteria</taxon>
        <taxon>Bacillati</taxon>
        <taxon>Actinomycetota</taxon>
        <taxon>Actinomycetes</taxon>
        <taxon>Pseudonocardiales</taxon>
        <taxon>Pseudonocardiaceae</taxon>
        <taxon>Pseudonocardia</taxon>
    </lineage>
</organism>
<evidence type="ECO:0000256" key="3">
    <source>
        <dbReference type="ARBA" id="ARBA00023163"/>
    </source>
</evidence>
<dbReference type="Pfam" id="PF00440">
    <property type="entry name" value="TetR_N"/>
    <property type="match status" value="1"/>
</dbReference>
<dbReference type="InterPro" id="IPR001647">
    <property type="entry name" value="HTH_TetR"/>
</dbReference>
<evidence type="ECO:0000259" key="5">
    <source>
        <dbReference type="PROSITE" id="PS50977"/>
    </source>
</evidence>
<accession>A0A1I4T6W3</accession>
<dbReference type="OrthoDB" id="3211155at2"/>
<feature type="domain" description="HTH tetR-type" evidence="5">
    <location>
        <begin position="11"/>
        <end position="71"/>
    </location>
</feature>
<feature type="DNA-binding region" description="H-T-H motif" evidence="4">
    <location>
        <begin position="34"/>
        <end position="53"/>
    </location>
</feature>
<evidence type="ECO:0000313" key="7">
    <source>
        <dbReference type="Proteomes" id="UP000199614"/>
    </source>
</evidence>
<evidence type="ECO:0000313" key="6">
    <source>
        <dbReference type="EMBL" id="SFM72343.1"/>
    </source>
</evidence>
<name>A0A1I4T6W3_PSUAM</name>
<evidence type="ECO:0000256" key="4">
    <source>
        <dbReference type="PROSITE-ProRule" id="PRU00335"/>
    </source>
</evidence>
<dbReference type="InterPro" id="IPR050109">
    <property type="entry name" value="HTH-type_TetR-like_transc_reg"/>
</dbReference>
<dbReference type="InterPro" id="IPR036271">
    <property type="entry name" value="Tet_transcr_reg_TetR-rel_C_sf"/>
</dbReference>
<proteinExistence type="predicted"/>
<evidence type="ECO:0000256" key="1">
    <source>
        <dbReference type="ARBA" id="ARBA00023015"/>
    </source>
</evidence>
<keyword evidence="1" id="KW-0805">Transcription regulation</keyword>
<dbReference type="STRING" id="260086.SAMN05216207_1002137"/>
<gene>
    <name evidence="6" type="ORF">SAMN05216207_1002137</name>
</gene>
<protein>
    <submittedName>
        <fullName evidence="6">Transcriptional regulator, TetR family</fullName>
    </submittedName>
</protein>